<evidence type="ECO:0000313" key="2">
    <source>
        <dbReference type="Proteomes" id="UP001280121"/>
    </source>
</evidence>
<accession>A0AAD9TGQ2</accession>
<keyword evidence="2" id="KW-1185">Reference proteome</keyword>
<gene>
    <name evidence="1" type="ORF">Ddye_030295</name>
</gene>
<comment type="caution">
    <text evidence="1">The sequence shown here is derived from an EMBL/GenBank/DDBJ whole genome shotgun (WGS) entry which is preliminary data.</text>
</comment>
<name>A0AAD9TGQ2_9ROSI</name>
<dbReference type="PANTHER" id="PTHR33116">
    <property type="entry name" value="REVERSE TRANSCRIPTASE ZINC-BINDING DOMAIN-CONTAINING PROTEIN-RELATED-RELATED"/>
    <property type="match status" value="1"/>
</dbReference>
<dbReference type="AlphaFoldDB" id="A0AAD9TGQ2"/>
<dbReference type="Proteomes" id="UP001280121">
    <property type="component" value="Unassembled WGS sequence"/>
</dbReference>
<proteinExistence type="predicted"/>
<sequence length="344" mass="39208">MNKSIRPNHFTINPRNSHLRITFKNNLVTEHRDEEQYKSTALWMAKTSVALESWTPTVLHNYSEASGYVVNFDKSAICVIPSVSEEEGKRLASLVGMKLVDCHERYLRLPCFPGRNERILFADIVDRVWHKIKGWGEKMLSVGGKEILIKAVIQAIPSCTMSYFRMPRSLIEEVQRLTARFWWGGNEKNRKIHLGKWQRLCRPKSEGGLGFRDLGTFNRVLLAKQCWRIAKNPNSLATTVLRGSYFYNEDFLELDGNSIVDQLMSTTGDWDIEKLKQNFVQFDVDGILKSRLELVKWKIGGYGDITRMVCSQLKVGVGWAGIYVITMAKLALAKLRTGGGLCGK</sequence>
<dbReference type="EMBL" id="JANJYI010000009">
    <property type="protein sequence ID" value="KAK2635503.1"/>
    <property type="molecule type" value="Genomic_DNA"/>
</dbReference>
<dbReference type="PANTHER" id="PTHR33116:SF86">
    <property type="entry name" value="REVERSE TRANSCRIPTASE DOMAIN-CONTAINING PROTEIN"/>
    <property type="match status" value="1"/>
</dbReference>
<evidence type="ECO:0008006" key="3">
    <source>
        <dbReference type="Google" id="ProtNLM"/>
    </source>
</evidence>
<evidence type="ECO:0000313" key="1">
    <source>
        <dbReference type="EMBL" id="KAK2635503.1"/>
    </source>
</evidence>
<reference evidence="1" key="1">
    <citation type="journal article" date="2023" name="Plant J.">
        <title>Genome sequences and population genomics provide insights into the demographic history, inbreeding, and mutation load of two 'living fossil' tree species of Dipteronia.</title>
        <authorList>
            <person name="Feng Y."/>
            <person name="Comes H.P."/>
            <person name="Chen J."/>
            <person name="Zhu S."/>
            <person name="Lu R."/>
            <person name="Zhang X."/>
            <person name="Li P."/>
            <person name="Qiu J."/>
            <person name="Olsen K.M."/>
            <person name="Qiu Y."/>
        </authorList>
    </citation>
    <scope>NUCLEOTIDE SEQUENCE</scope>
    <source>
        <strain evidence="1">KIB01</strain>
    </source>
</reference>
<protein>
    <recommendedName>
        <fullName evidence="3">Reverse transcriptase</fullName>
    </recommendedName>
</protein>
<organism evidence="1 2">
    <name type="scientific">Dipteronia dyeriana</name>
    <dbReference type="NCBI Taxonomy" id="168575"/>
    <lineage>
        <taxon>Eukaryota</taxon>
        <taxon>Viridiplantae</taxon>
        <taxon>Streptophyta</taxon>
        <taxon>Embryophyta</taxon>
        <taxon>Tracheophyta</taxon>
        <taxon>Spermatophyta</taxon>
        <taxon>Magnoliopsida</taxon>
        <taxon>eudicotyledons</taxon>
        <taxon>Gunneridae</taxon>
        <taxon>Pentapetalae</taxon>
        <taxon>rosids</taxon>
        <taxon>malvids</taxon>
        <taxon>Sapindales</taxon>
        <taxon>Sapindaceae</taxon>
        <taxon>Hippocastanoideae</taxon>
        <taxon>Acereae</taxon>
        <taxon>Dipteronia</taxon>
    </lineage>
</organism>